<evidence type="ECO:0000256" key="5">
    <source>
        <dbReference type="ARBA" id="ARBA00023136"/>
    </source>
</evidence>
<keyword evidence="10" id="KW-1185">Reference proteome</keyword>
<dbReference type="EMBL" id="BRYA01000073">
    <property type="protein sequence ID" value="GMI37447.1"/>
    <property type="molecule type" value="Genomic_DNA"/>
</dbReference>
<feature type="domain" description="Major facilitator superfamily associated" evidence="8">
    <location>
        <begin position="54"/>
        <end position="401"/>
    </location>
</feature>
<accession>A0A9W7L8C3</accession>
<feature type="region of interest" description="Disordered" evidence="6">
    <location>
        <begin position="429"/>
        <end position="448"/>
    </location>
</feature>
<evidence type="ECO:0000259" key="8">
    <source>
        <dbReference type="Pfam" id="PF12832"/>
    </source>
</evidence>
<evidence type="ECO:0000256" key="7">
    <source>
        <dbReference type="SAM" id="Phobius"/>
    </source>
</evidence>
<evidence type="ECO:0000256" key="2">
    <source>
        <dbReference type="ARBA" id="ARBA00005241"/>
    </source>
</evidence>
<reference evidence="10" key="1">
    <citation type="journal article" date="2023" name="Commun. Biol.">
        <title>Genome analysis of Parmales, the sister group of diatoms, reveals the evolutionary specialization of diatoms from phago-mixotrophs to photoautotrophs.</title>
        <authorList>
            <person name="Ban H."/>
            <person name="Sato S."/>
            <person name="Yoshikawa S."/>
            <person name="Yamada K."/>
            <person name="Nakamura Y."/>
            <person name="Ichinomiya M."/>
            <person name="Sato N."/>
            <person name="Blanc-Mathieu R."/>
            <person name="Endo H."/>
            <person name="Kuwata A."/>
            <person name="Ogata H."/>
        </authorList>
    </citation>
    <scope>NUCLEOTIDE SEQUENCE [LARGE SCALE GENOMIC DNA]</scope>
</reference>
<dbReference type="InterPro" id="IPR051717">
    <property type="entry name" value="MFS_MFSD6"/>
</dbReference>
<organism evidence="9 10">
    <name type="scientific">Triparma columacea</name>
    <dbReference type="NCBI Taxonomy" id="722753"/>
    <lineage>
        <taxon>Eukaryota</taxon>
        <taxon>Sar</taxon>
        <taxon>Stramenopiles</taxon>
        <taxon>Ochrophyta</taxon>
        <taxon>Bolidophyceae</taxon>
        <taxon>Parmales</taxon>
        <taxon>Triparmaceae</taxon>
        <taxon>Triparma</taxon>
    </lineage>
</organism>
<feature type="transmembrane region" description="Helical" evidence="7">
    <location>
        <begin position="98"/>
        <end position="118"/>
    </location>
</feature>
<sequence>MPTHSPSSLYFFSFIFLASTGGRFSSVLFPSLSQSLSDPLMLSAFFIAPNLTSAIITPVIVQFYSSSSPAAKPFHFFFHISVSFLCFGAAFLPDCSSIGTQILLRSIGAVGTSFIITITDSLTVKYTQIHAGSYGKHRLYGAVSWAISSIALGYLVDVTGNFEVFLPIAAFSGIFTGYLGHKLVSDIEASDVIDYQEVFDDANAALGPHGSINTDYDSNVTADVSQGSQTSNPLKALGVLASTPLDIAFVLSVLCLSLGTSLVESLSFAYFTSVLSAGSTLNGFTVAVTVMFEIPLFHYADTIMGKLGYTNAQVLAMLAYSTRVYCYTVVPKAWMVLLLEPLHGVTYALSKSASVEHVSRTADGDVGQSVMNTIRGNVGPIMGLILAGVVGEYFSQQTLYRSFGLGVGLVVVLYKCLLCLSGAGSGERESEAEAAKERRRKRHEIVDGNAHDVDSVELVERGSSSIDNAF</sequence>
<dbReference type="InterPro" id="IPR024989">
    <property type="entry name" value="MFS_assoc_dom"/>
</dbReference>
<dbReference type="GO" id="GO:0016020">
    <property type="term" value="C:membrane"/>
    <property type="evidence" value="ECO:0007669"/>
    <property type="project" value="UniProtKB-SubCell"/>
</dbReference>
<dbReference type="Pfam" id="PF12832">
    <property type="entry name" value="MFS_1_like"/>
    <property type="match status" value="1"/>
</dbReference>
<comment type="similarity">
    <text evidence="2">Belongs to the major facilitator superfamily. MFSD6 family.</text>
</comment>
<proteinExistence type="inferred from homology"/>
<name>A0A9W7L8C3_9STRA</name>
<evidence type="ECO:0000256" key="1">
    <source>
        <dbReference type="ARBA" id="ARBA00004141"/>
    </source>
</evidence>
<evidence type="ECO:0000256" key="4">
    <source>
        <dbReference type="ARBA" id="ARBA00022989"/>
    </source>
</evidence>
<dbReference type="SUPFAM" id="SSF103473">
    <property type="entry name" value="MFS general substrate transporter"/>
    <property type="match status" value="1"/>
</dbReference>
<evidence type="ECO:0000313" key="9">
    <source>
        <dbReference type="EMBL" id="GMI37447.1"/>
    </source>
</evidence>
<dbReference type="Gene3D" id="1.20.1250.20">
    <property type="entry name" value="MFS general substrate transporter like domains"/>
    <property type="match status" value="1"/>
</dbReference>
<gene>
    <name evidence="9" type="ORF">TrCOL_g11736</name>
</gene>
<keyword evidence="3 7" id="KW-0812">Transmembrane</keyword>
<dbReference type="InterPro" id="IPR036259">
    <property type="entry name" value="MFS_trans_sf"/>
</dbReference>
<keyword evidence="5 7" id="KW-0472">Membrane</keyword>
<feature type="transmembrane region" description="Helical" evidence="7">
    <location>
        <begin position="162"/>
        <end position="180"/>
    </location>
</feature>
<evidence type="ECO:0000256" key="6">
    <source>
        <dbReference type="SAM" id="MobiDB-lite"/>
    </source>
</evidence>
<protein>
    <recommendedName>
        <fullName evidence="8">Major facilitator superfamily associated domain-containing protein</fullName>
    </recommendedName>
</protein>
<feature type="transmembrane region" description="Helical" evidence="7">
    <location>
        <begin position="41"/>
        <end position="64"/>
    </location>
</feature>
<comment type="caution">
    <text evidence="9">The sequence shown here is derived from an EMBL/GenBank/DDBJ whole genome shotgun (WGS) entry which is preliminary data.</text>
</comment>
<evidence type="ECO:0000256" key="3">
    <source>
        <dbReference type="ARBA" id="ARBA00022692"/>
    </source>
</evidence>
<feature type="transmembrane region" description="Helical" evidence="7">
    <location>
        <begin position="76"/>
        <end position="92"/>
    </location>
</feature>
<comment type="subcellular location">
    <subcellularLocation>
        <location evidence="1">Membrane</location>
        <topology evidence="1">Multi-pass membrane protein</topology>
    </subcellularLocation>
</comment>
<feature type="transmembrane region" description="Helical" evidence="7">
    <location>
        <begin position="139"/>
        <end position="156"/>
    </location>
</feature>
<dbReference type="PANTHER" id="PTHR16172:SF41">
    <property type="entry name" value="MAJOR FACILITATOR SUPERFAMILY DOMAIN-CONTAINING PROTEIN 6-LIKE"/>
    <property type="match status" value="1"/>
</dbReference>
<keyword evidence="4 7" id="KW-1133">Transmembrane helix</keyword>
<dbReference type="PANTHER" id="PTHR16172">
    <property type="entry name" value="MAJOR FACILITATOR SUPERFAMILY DOMAIN-CONTAINING PROTEIN 6-LIKE"/>
    <property type="match status" value="1"/>
</dbReference>
<evidence type="ECO:0000313" key="10">
    <source>
        <dbReference type="Proteomes" id="UP001165065"/>
    </source>
</evidence>
<dbReference type="OrthoDB" id="515887at2759"/>
<feature type="transmembrane region" description="Helical" evidence="7">
    <location>
        <begin position="268"/>
        <end position="292"/>
    </location>
</feature>
<dbReference type="Proteomes" id="UP001165065">
    <property type="component" value="Unassembled WGS sequence"/>
</dbReference>
<feature type="transmembrane region" description="Helical" evidence="7">
    <location>
        <begin position="236"/>
        <end position="262"/>
    </location>
</feature>
<feature type="transmembrane region" description="Helical" evidence="7">
    <location>
        <begin position="9"/>
        <end position="29"/>
    </location>
</feature>
<dbReference type="AlphaFoldDB" id="A0A9W7L8C3"/>